<proteinExistence type="predicted"/>
<name>A0A514D2S5_9VIRU</name>
<evidence type="ECO:0000259" key="10">
    <source>
        <dbReference type="PROSITE" id="PS50522"/>
    </source>
</evidence>
<evidence type="ECO:0000256" key="7">
    <source>
        <dbReference type="ARBA" id="ARBA00030248"/>
    </source>
</evidence>
<dbReference type="PROSITE" id="PS50522">
    <property type="entry name" value="RDRP_PHAGE"/>
    <property type="match status" value="1"/>
</dbReference>
<keyword evidence="5" id="KW-0547">Nucleotide-binding</keyword>
<dbReference type="GO" id="GO:0000166">
    <property type="term" value="F:nucleotide binding"/>
    <property type="evidence" value="ECO:0007669"/>
    <property type="project" value="UniProtKB-KW"/>
</dbReference>
<feature type="binding site" evidence="9">
    <location>
        <position position="451"/>
    </location>
    <ligand>
        <name>Mg(2+)</name>
        <dbReference type="ChEBI" id="CHEBI:18420"/>
        <label>2</label>
    </ligand>
</feature>
<keyword evidence="4" id="KW-0548">Nucleotidyltransferase</keyword>
<evidence type="ECO:0000256" key="3">
    <source>
        <dbReference type="ARBA" id="ARBA00022679"/>
    </source>
</evidence>
<dbReference type="InterPro" id="IPR005093">
    <property type="entry name" value="RNArep_beta"/>
</dbReference>
<accession>A0A514D2S5</accession>
<dbReference type="EC" id="2.7.7.48" evidence="1"/>
<evidence type="ECO:0000256" key="5">
    <source>
        <dbReference type="ARBA" id="ARBA00022741"/>
    </source>
</evidence>
<evidence type="ECO:0000256" key="6">
    <source>
        <dbReference type="ARBA" id="ARBA00022953"/>
    </source>
</evidence>
<comment type="cofactor">
    <cofactor evidence="9">
        <name>Mg(2+)</name>
        <dbReference type="ChEBI" id="CHEBI:18420"/>
    </cofactor>
    <text evidence="9">Binds 2 Mg(2+) per subunit.</text>
</comment>
<keyword evidence="9" id="KW-0479">Metal-binding</keyword>
<sequence>MPSGLGRSGLRDVAGVDLKSLTSLWSCMANELAIRCCTSADRDVTYVTDRSEHEGLSFYAITLASYGKAIERWLERGFVDPSDATEFRFGSRLTGLPPFLGGFLGRVFDSASGVLMEVPSIEAIFALRQLTLFFSKIALPDEPVLHGRVSLKANRKVVDEKRERRAMAEYLQCEQDVREADDRLFPHDWEEFNRIASLLYDELFLKVDSDVALGKLVPKHGPGFTADRLVGNDKWNQRTWPARLRQYFPPEDFLVVNAKPERVKRLHEELIILEPGSEVPVKVTAVPKTLKTPRIIAMEPAAMQYSQQSLFRSFRDHLEEDDLLSKMIGIEDQNPNRVMARVGSREGDLATLDLSEASDRVSMRHVANLLGRHSQLHGAVKACRSAKAAVRGEGIIPLAKFASMGSALCFPVEAMVFLTVIFVGIQKELSTPLTRDTLVRDFLGRVRVFGDDIIVPADYVLSVVHELENFGFRVNVHKSFWTGRFRESCGREFYDGEDVSIVRMRRVLPRQRQDATGVISTVALRNLAYWAGLWQTARWLDTYLGNLLGEFPNVGPDSPVLGRESALGYQFQRLDPNTHSPLVKGYYVRAKSPISHLDGEGALLKCLIGHPDELAPMERDSLRDYLFGVASVDDEHLERSGRPEHVSIKLGWRLPY</sequence>
<dbReference type="Pfam" id="PF03431">
    <property type="entry name" value="RNA_replicase_B"/>
    <property type="match status" value="1"/>
</dbReference>
<dbReference type="EMBL" id="MN033709">
    <property type="protein sequence ID" value="QDH87898.1"/>
    <property type="molecule type" value="Genomic_RNA"/>
</dbReference>
<dbReference type="GO" id="GO:0003968">
    <property type="term" value="F:RNA-directed RNA polymerase activity"/>
    <property type="evidence" value="ECO:0007669"/>
    <property type="project" value="UniProtKB-KW"/>
</dbReference>
<protein>
    <recommendedName>
        <fullName evidence="1">RNA-directed RNA polymerase</fullName>
        <ecNumber evidence="1">2.7.7.48</ecNumber>
    </recommendedName>
    <alternativeName>
        <fullName evidence="7">RNA replicase beta chain</fullName>
    </alternativeName>
</protein>
<comment type="catalytic activity">
    <reaction evidence="8">
        <text>RNA(n) + a ribonucleoside 5'-triphosphate = RNA(n+1) + diphosphate</text>
        <dbReference type="Rhea" id="RHEA:21248"/>
        <dbReference type="Rhea" id="RHEA-COMP:14527"/>
        <dbReference type="Rhea" id="RHEA-COMP:17342"/>
        <dbReference type="ChEBI" id="CHEBI:33019"/>
        <dbReference type="ChEBI" id="CHEBI:61557"/>
        <dbReference type="ChEBI" id="CHEBI:140395"/>
        <dbReference type="EC" id="2.7.7.48"/>
    </reaction>
</comment>
<keyword evidence="6" id="KW-0693">Viral RNA replication</keyword>
<evidence type="ECO:0000256" key="2">
    <source>
        <dbReference type="ARBA" id="ARBA00022484"/>
    </source>
</evidence>
<reference evidence="11" key="1">
    <citation type="submission" date="2019-05" db="EMBL/GenBank/DDBJ databases">
        <title>Metatranscriptomic reconstruction reveals RNA viruses with the potential to shape carbon cycling in soil.</title>
        <authorList>
            <person name="Starr E.P."/>
            <person name="Nuccio E."/>
            <person name="Pett-Ridge J."/>
            <person name="Banfield J.F."/>
            <person name="Firestone M.K."/>
        </authorList>
    </citation>
    <scope>NUCLEOTIDE SEQUENCE</scope>
    <source>
        <strain evidence="11">H2_Rhizo_33_scaffold_298_e_3776</strain>
    </source>
</reference>
<feature type="binding site" evidence="9">
    <location>
        <position position="353"/>
    </location>
    <ligand>
        <name>Mg(2+)</name>
        <dbReference type="ChEBI" id="CHEBI:18420"/>
        <label>2</label>
    </ligand>
</feature>
<evidence type="ECO:0000256" key="9">
    <source>
        <dbReference type="PIRSR" id="PIRSR605093-1"/>
    </source>
</evidence>
<keyword evidence="2 11" id="KW-0696">RNA-directed RNA polymerase</keyword>
<evidence type="ECO:0000256" key="1">
    <source>
        <dbReference type="ARBA" id="ARBA00012494"/>
    </source>
</evidence>
<dbReference type="GO" id="GO:0039694">
    <property type="term" value="P:viral RNA genome replication"/>
    <property type="evidence" value="ECO:0007669"/>
    <property type="project" value="InterPro"/>
</dbReference>
<feature type="domain" description="RdRp catalytic" evidence="10">
    <location>
        <begin position="338"/>
        <end position="483"/>
    </location>
</feature>
<evidence type="ECO:0000256" key="4">
    <source>
        <dbReference type="ARBA" id="ARBA00022695"/>
    </source>
</evidence>
<gene>
    <name evidence="11" type="ORF">H2Rhizo33298e3776_000001</name>
</gene>
<evidence type="ECO:0000256" key="8">
    <source>
        <dbReference type="ARBA" id="ARBA00048744"/>
    </source>
</evidence>
<keyword evidence="9" id="KW-0460">Magnesium</keyword>
<organism evidence="11">
    <name type="scientific">Leviviridae sp</name>
    <dbReference type="NCBI Taxonomy" id="2027243"/>
    <lineage>
        <taxon>Viruses</taxon>
        <taxon>Riboviria</taxon>
        <taxon>Orthornavirae</taxon>
        <taxon>Lenarviricota</taxon>
        <taxon>Leviviricetes</taxon>
        <taxon>Norzivirales</taxon>
        <taxon>Fiersviridae</taxon>
    </lineage>
</organism>
<feature type="binding site" evidence="9">
    <location>
        <position position="452"/>
    </location>
    <ligand>
        <name>Mg(2+)</name>
        <dbReference type="ChEBI" id="CHEBI:18420"/>
        <label>2</label>
    </ligand>
</feature>
<evidence type="ECO:0000313" key="11">
    <source>
        <dbReference type="EMBL" id="QDH87898.1"/>
    </source>
</evidence>
<dbReference type="GO" id="GO:0046872">
    <property type="term" value="F:metal ion binding"/>
    <property type="evidence" value="ECO:0007669"/>
    <property type="project" value="UniProtKB-KW"/>
</dbReference>
<keyword evidence="3" id="KW-0808">Transferase</keyword>
<dbReference type="InterPro" id="IPR007096">
    <property type="entry name" value="RNA-dir_Rpol_cat_phage"/>
</dbReference>